<dbReference type="VEuPathDB" id="VectorBase:ISCP_004861"/>
<evidence type="ECO:0000313" key="4">
    <source>
        <dbReference type="Proteomes" id="UP000001555"/>
    </source>
</evidence>
<dbReference type="VEuPathDB" id="VectorBase:ISCI001023"/>
<dbReference type="EMBL" id="ABJB010632280">
    <property type="status" value="NOT_ANNOTATED_CDS"/>
    <property type="molecule type" value="Genomic_DNA"/>
</dbReference>
<dbReference type="EMBL" id="ABJB010371303">
    <property type="status" value="NOT_ANNOTATED_CDS"/>
    <property type="molecule type" value="Genomic_DNA"/>
</dbReference>
<dbReference type="EMBL" id="ABJB011131671">
    <property type="status" value="NOT_ANNOTATED_CDS"/>
    <property type="molecule type" value="Genomic_DNA"/>
</dbReference>
<dbReference type="EMBL" id="ABJB010351378">
    <property type="status" value="NOT_ANNOTATED_CDS"/>
    <property type="molecule type" value="Genomic_DNA"/>
</dbReference>
<reference evidence="2 4" key="1">
    <citation type="submission" date="2008-03" db="EMBL/GenBank/DDBJ databases">
        <title>Annotation of Ixodes scapularis.</title>
        <authorList>
            <consortium name="Ixodes scapularis Genome Project Consortium"/>
            <person name="Caler E."/>
            <person name="Hannick L.I."/>
            <person name="Bidwell S."/>
            <person name="Joardar V."/>
            <person name="Thiagarajan M."/>
            <person name="Amedeo P."/>
            <person name="Galinsky K.J."/>
            <person name="Schobel S."/>
            <person name="Inman J."/>
            <person name="Hostetler J."/>
            <person name="Miller J."/>
            <person name="Hammond M."/>
            <person name="Megy K."/>
            <person name="Lawson D."/>
            <person name="Kodira C."/>
            <person name="Sutton G."/>
            <person name="Meyer J."/>
            <person name="Hill C.A."/>
            <person name="Birren B."/>
            <person name="Nene V."/>
            <person name="Collins F."/>
            <person name="Alarcon-Chaidez F."/>
            <person name="Wikel S."/>
            <person name="Strausberg R."/>
        </authorList>
    </citation>
    <scope>NUCLEOTIDE SEQUENCE [LARGE SCALE GENOMIC DNA]</scope>
    <source>
        <strain evidence="4">Wikel</strain>
        <strain evidence="2">Wikel colony</strain>
    </source>
</reference>
<reference evidence="3" key="2">
    <citation type="submission" date="2020-05" db="UniProtKB">
        <authorList>
            <consortium name="EnsemblMetazoa"/>
        </authorList>
    </citation>
    <scope>IDENTIFICATION</scope>
    <source>
        <strain evidence="3">wikel</strain>
    </source>
</reference>
<evidence type="ECO:0000313" key="3">
    <source>
        <dbReference type="EnsemblMetazoa" id="ISCW001023-PA"/>
    </source>
</evidence>
<gene>
    <name evidence="2" type="ORF">IscW_ISCW001023</name>
</gene>
<proteinExistence type="predicted"/>
<sequence>MDKLGKPVAPGVAGSSKRWPKVYSLPQFSPELHNALLSGDASFYKRGRTRLKTQIIDAIVQGVAKVYSLPQFSPELHNALLREDPSFYKRGRTTLKTQIIDAIGDAPEPAVSEPAVSKPAVHGSDMDKPGKSVAPGIAGKVYSLPQFSPGLQKALLNEDASFYTPGRTTLKTLLINAIAKDISKKNMGAGIVFLADPLRPDLEQPTPRSRVLSAEQQVIAAL</sequence>
<dbReference type="InParanoid" id="B7P302"/>
<protein>
    <submittedName>
        <fullName evidence="2 3">Uncharacterized protein</fullName>
    </submittedName>
</protein>
<dbReference type="HOGENOM" id="CLU_1246574_0_0_1"/>
<dbReference type="PaxDb" id="6945-B7P302"/>
<dbReference type="EMBL" id="ABJB010382255">
    <property type="status" value="NOT_ANNOTATED_CDS"/>
    <property type="molecule type" value="Genomic_DNA"/>
</dbReference>
<dbReference type="Proteomes" id="UP000001555">
    <property type="component" value="Unassembled WGS sequence"/>
</dbReference>
<organism>
    <name type="scientific">Ixodes scapularis</name>
    <name type="common">Black-legged tick</name>
    <name type="synonym">Deer tick</name>
    <dbReference type="NCBI Taxonomy" id="6945"/>
    <lineage>
        <taxon>Eukaryota</taxon>
        <taxon>Metazoa</taxon>
        <taxon>Ecdysozoa</taxon>
        <taxon>Arthropoda</taxon>
        <taxon>Chelicerata</taxon>
        <taxon>Arachnida</taxon>
        <taxon>Acari</taxon>
        <taxon>Parasitiformes</taxon>
        <taxon>Ixodida</taxon>
        <taxon>Ixodoidea</taxon>
        <taxon>Ixodidae</taxon>
        <taxon>Ixodinae</taxon>
        <taxon>Ixodes</taxon>
    </lineage>
</organism>
<dbReference type="EMBL" id="ABJB010700491">
    <property type="status" value="NOT_ANNOTATED_CDS"/>
    <property type="molecule type" value="Genomic_DNA"/>
</dbReference>
<dbReference type="VEuPathDB" id="VectorBase:ISCW001023"/>
<dbReference type="EMBL" id="ABJB010844004">
    <property type="status" value="NOT_ANNOTATED_CDS"/>
    <property type="molecule type" value="Genomic_DNA"/>
</dbReference>
<dbReference type="EMBL" id="DS625587">
    <property type="protein sequence ID" value="EEC00974.1"/>
    <property type="molecule type" value="Genomic_DNA"/>
</dbReference>
<feature type="region of interest" description="Disordered" evidence="1">
    <location>
        <begin position="110"/>
        <end position="129"/>
    </location>
</feature>
<dbReference type="OrthoDB" id="10049949at2759"/>
<evidence type="ECO:0000313" key="2">
    <source>
        <dbReference type="EMBL" id="EEC00974.1"/>
    </source>
</evidence>
<dbReference type="EnsemblMetazoa" id="ISCW001023-RA">
    <property type="protein sequence ID" value="ISCW001023-PA"/>
    <property type="gene ID" value="ISCW001023"/>
</dbReference>
<evidence type="ECO:0000256" key="1">
    <source>
        <dbReference type="SAM" id="MobiDB-lite"/>
    </source>
</evidence>
<name>B7P302_IXOSC</name>
<dbReference type="AlphaFoldDB" id="B7P302"/>
<accession>B7P302</accession>
<keyword evidence="4" id="KW-1185">Reference proteome</keyword>